<keyword evidence="3" id="KW-1185">Reference proteome</keyword>
<proteinExistence type="predicted"/>
<dbReference type="Gene3D" id="2.60.40.10">
    <property type="entry name" value="Immunoglobulins"/>
    <property type="match status" value="1"/>
</dbReference>
<gene>
    <name evidence="2" type="ORF">NEF87_004698</name>
</gene>
<name>A0ABY6HY05_9ARCH</name>
<evidence type="ECO:0008006" key="4">
    <source>
        <dbReference type="Google" id="ProtNLM"/>
    </source>
</evidence>
<feature type="transmembrane region" description="Helical" evidence="1">
    <location>
        <begin position="751"/>
        <end position="773"/>
    </location>
</feature>
<dbReference type="Proteomes" id="UP001208689">
    <property type="component" value="Chromosome"/>
</dbReference>
<evidence type="ECO:0000256" key="1">
    <source>
        <dbReference type="SAM" id="Phobius"/>
    </source>
</evidence>
<dbReference type="EMBL" id="CP104013">
    <property type="protein sequence ID" value="UYP48413.1"/>
    <property type="molecule type" value="Genomic_DNA"/>
</dbReference>
<reference evidence="2" key="1">
    <citation type="submission" date="2022-09" db="EMBL/GenBank/DDBJ databases">
        <title>Actin cytoskeleton and complex cell architecture in an #Asgard archaeon.</title>
        <authorList>
            <person name="Ponce Toledo R.I."/>
            <person name="Schleper C."/>
            <person name="Rodrigues Oliveira T."/>
            <person name="Wollweber F."/>
            <person name="Xu J."/>
            <person name="Rittmann S."/>
            <person name="Klingl A."/>
            <person name="Pilhofer M."/>
        </authorList>
    </citation>
    <scope>NUCLEOTIDE SEQUENCE</scope>
    <source>
        <strain evidence="2">B-35</strain>
    </source>
</reference>
<organism evidence="2 3">
    <name type="scientific">Candidatus Lokiarchaeum ossiferum</name>
    <dbReference type="NCBI Taxonomy" id="2951803"/>
    <lineage>
        <taxon>Archaea</taxon>
        <taxon>Promethearchaeati</taxon>
        <taxon>Promethearchaeota</taxon>
        <taxon>Promethearchaeia</taxon>
        <taxon>Promethearchaeales</taxon>
        <taxon>Promethearchaeaceae</taxon>
        <taxon>Candidatus Lokiarchaeum</taxon>
    </lineage>
</organism>
<dbReference type="InterPro" id="IPR013783">
    <property type="entry name" value="Ig-like_fold"/>
</dbReference>
<keyword evidence="1" id="KW-1133">Transmembrane helix</keyword>
<sequence>MKKKTICLLICIISTVFLSELSFSKAQDETVLTENYYENLTIYILNSGDAVYHWDITDEGVKFAFPINLPAPNSTTEAILDADLYFSLFEVTSKEAEMGIFANQYGGYMYEDLSGDQWEYGYSHIKLEFNIQFDDNQNISLGNSWVTNIVHEIENTFHLDFLQYNNYTYGAGDRWWASEYRAFPVDQASQWENILDEIPCGETMLLDKKVLNSSSNKATRIHARWDEFDPTPGEGESELRWEYDINLELFRPQVFSLRDNANNQVFFNTLLNFSKVFLMPEWVDDANLDIFLYKGAAITNVYPSPTGDGQEMGHIERQMDREGNMFGTLSDAAFFNFTDSNITQPIISCQLLSNASVINQGEDLVITRIIQNVGYASAYNLEYMDFDPYLIDVDNFDLISGNINQTITQLDSGQVDTQTMIIRCNHNENQIEEYQYYVEYDAIANPSLADHWSEPQFGGGRYQKSSNELLIFQNNVENYPWMNVDYTISDLSPEVGDNITISARITNKGVSNVENLDWQLNAFPDYGYSCDLGINLTSDSGKITQLNAGNTAEIEVNYTVDAYNRYFGGICEFSLDMQYDEIGGTQNIVMDSDNFYANDAGSAQYTVFPKKVPFFGPRINMNYNIDMKTNHTGTIITLDCIIENNGTSPAYNVEFLTSYRDGDELFFVKQLSGIDVYPDLNLGILQPGESVHFNARFILMKRVDIGNFSLNPFVMYTVHERDPSYGAWYSFTTMNQNQMDAENISERNTPAIIWMIVALSAIGIVGIESIIIYRKIKMI</sequence>
<protein>
    <recommendedName>
        <fullName evidence="4">CARDB domain-containing protein</fullName>
    </recommendedName>
</protein>
<keyword evidence="1" id="KW-0472">Membrane</keyword>
<keyword evidence="1" id="KW-0812">Transmembrane</keyword>
<evidence type="ECO:0000313" key="3">
    <source>
        <dbReference type="Proteomes" id="UP001208689"/>
    </source>
</evidence>
<accession>A0ABY6HY05</accession>
<evidence type="ECO:0000313" key="2">
    <source>
        <dbReference type="EMBL" id="UYP48413.1"/>
    </source>
</evidence>